<accession>A0A5B9D703</accession>
<evidence type="ECO:0000256" key="6">
    <source>
        <dbReference type="ARBA" id="ARBA00023014"/>
    </source>
</evidence>
<dbReference type="Gene3D" id="3.30.70.260">
    <property type="match status" value="1"/>
</dbReference>
<keyword evidence="4" id="KW-0479">Metal-binding</keyword>
<name>A0A5B9D703_9ARCH</name>
<evidence type="ECO:0000313" key="8">
    <source>
        <dbReference type="EMBL" id="QEE14751.2"/>
    </source>
</evidence>
<dbReference type="GO" id="GO:0051539">
    <property type="term" value="F:4 iron, 4 sulfur cluster binding"/>
    <property type="evidence" value="ECO:0007669"/>
    <property type="project" value="UniProtKB-KW"/>
</dbReference>
<dbReference type="Proteomes" id="UP000321408">
    <property type="component" value="Chromosome"/>
</dbReference>
<dbReference type="InterPro" id="IPR051318">
    <property type="entry name" value="Fe-S_L-Ser"/>
</dbReference>
<dbReference type="InterPro" id="IPR045865">
    <property type="entry name" value="ACT-like_dom_sf"/>
</dbReference>
<dbReference type="GO" id="GO:0046872">
    <property type="term" value="F:metal ion binding"/>
    <property type="evidence" value="ECO:0007669"/>
    <property type="project" value="UniProtKB-KW"/>
</dbReference>
<sequence>MKYDSIFDVVGRIMVGPSSSHTAGACRIGYLANILLGQIPDKAKISLHGSFAETYRGHKTDIALIGGLLGFPPEDARIPDSFKIADKKGMKYSFTEIDLGSDYHPNSVLLELEGKNEKLSIIGCSIGGGNIVIKEINGLEAGFDGDSPTIIEIHKDIRGIVANITSAIAMHGLQILEMHLSRNIRKGIALSWIECSAPISNELIESLQNIPEMINVRCLNV</sequence>
<dbReference type="KEGG" id="psyt:DSAG12_00566"/>
<keyword evidence="6" id="KW-0411">Iron-sulfur</keyword>
<evidence type="ECO:0000256" key="1">
    <source>
        <dbReference type="ARBA" id="ARBA00001966"/>
    </source>
</evidence>
<dbReference type="InterPro" id="IPR005131">
    <property type="entry name" value="Ser_deHydtase_bsu"/>
</dbReference>
<dbReference type="InterPro" id="IPR029009">
    <property type="entry name" value="ASB_dom_sf"/>
</dbReference>
<dbReference type="EMBL" id="CP042905">
    <property type="protein sequence ID" value="QEE14751.2"/>
    <property type="molecule type" value="Genomic_DNA"/>
</dbReference>
<dbReference type="GO" id="GO:0006094">
    <property type="term" value="P:gluconeogenesis"/>
    <property type="evidence" value="ECO:0007669"/>
    <property type="project" value="UniProtKB-KW"/>
</dbReference>
<gene>
    <name evidence="8" type="primary">sdaAB</name>
    <name evidence="8" type="ORF">DSAG12_00566</name>
</gene>
<dbReference type="SUPFAM" id="SSF55021">
    <property type="entry name" value="ACT-like"/>
    <property type="match status" value="1"/>
</dbReference>
<dbReference type="EC" id="4.3.1.17" evidence="8"/>
<evidence type="ECO:0000256" key="4">
    <source>
        <dbReference type="ARBA" id="ARBA00022723"/>
    </source>
</evidence>
<keyword evidence="7 8" id="KW-0456">Lyase</keyword>
<dbReference type="AlphaFoldDB" id="A0A5B9D703"/>
<evidence type="ECO:0000256" key="7">
    <source>
        <dbReference type="ARBA" id="ARBA00023239"/>
    </source>
</evidence>
<dbReference type="InterPro" id="IPR002912">
    <property type="entry name" value="ACT_dom"/>
</dbReference>
<keyword evidence="5" id="KW-0408">Iron</keyword>
<dbReference type="SUPFAM" id="SSF143548">
    <property type="entry name" value="Serine metabolism enzymes domain"/>
    <property type="match status" value="1"/>
</dbReference>
<protein>
    <submittedName>
        <fullName evidence="8">L-serine ammonia-lyase, iron-sulfur-dependent subunit beta</fullName>
        <ecNumber evidence="8">4.3.1.17</ecNumber>
    </submittedName>
</protein>
<dbReference type="Gene3D" id="3.30.1330.90">
    <property type="entry name" value="D-3-phosphoglycerate dehydrogenase, domain 3"/>
    <property type="match status" value="1"/>
</dbReference>
<dbReference type="InterPro" id="IPR004643">
    <property type="entry name" value="Fe-S_L-Ser_bsu"/>
</dbReference>
<reference evidence="8 9" key="1">
    <citation type="journal article" date="2020" name="Nature">
        <title>Isolation of an archaeon at the prokaryote-eukaryote interface.</title>
        <authorList>
            <person name="Imachi H."/>
            <person name="Nobu M.K."/>
            <person name="Nakahara N."/>
            <person name="Morono Y."/>
            <person name="Ogawara M."/>
            <person name="Takaki Y."/>
            <person name="Takano Y."/>
            <person name="Uematsu K."/>
            <person name="Ikuta T."/>
            <person name="Ito M."/>
            <person name="Matsui Y."/>
            <person name="Miyazaki M."/>
            <person name="Murata K."/>
            <person name="Saito Y."/>
            <person name="Sakai S."/>
            <person name="Song C."/>
            <person name="Tasumi E."/>
            <person name="Yamanaka Y."/>
            <person name="Yamaguchi T."/>
            <person name="Kamagata Y."/>
            <person name="Tamaki H."/>
            <person name="Takai K."/>
        </authorList>
    </citation>
    <scope>NUCLEOTIDE SEQUENCE [LARGE SCALE GENOMIC DNA]</scope>
    <source>
        <strain evidence="8 9">MK-D1</strain>
    </source>
</reference>
<dbReference type="GO" id="GO:0003941">
    <property type="term" value="F:L-serine ammonia-lyase activity"/>
    <property type="evidence" value="ECO:0007669"/>
    <property type="project" value="InterPro"/>
</dbReference>
<dbReference type="PIRSF" id="PIRSF036692">
    <property type="entry name" value="SDH_B"/>
    <property type="match status" value="1"/>
</dbReference>
<comment type="cofactor">
    <cofactor evidence="1">
        <name>[4Fe-4S] cluster</name>
        <dbReference type="ChEBI" id="CHEBI:49883"/>
    </cofactor>
</comment>
<dbReference type="NCBIfam" id="TIGR00719">
    <property type="entry name" value="sda_beta"/>
    <property type="match status" value="1"/>
</dbReference>
<keyword evidence="3" id="KW-0004">4Fe-4S</keyword>
<evidence type="ECO:0000256" key="2">
    <source>
        <dbReference type="ARBA" id="ARBA00022432"/>
    </source>
</evidence>
<evidence type="ECO:0000256" key="5">
    <source>
        <dbReference type="ARBA" id="ARBA00023004"/>
    </source>
</evidence>
<dbReference type="PANTHER" id="PTHR30182">
    <property type="entry name" value="L-SERINE DEHYDRATASE"/>
    <property type="match status" value="1"/>
</dbReference>
<dbReference type="Pfam" id="PF03315">
    <property type="entry name" value="SDH_beta"/>
    <property type="match status" value="1"/>
</dbReference>
<dbReference type="PANTHER" id="PTHR30182:SF12">
    <property type="entry name" value="L-SERINE DEHYDRATASE, BETA CHAIN-RELATED"/>
    <property type="match status" value="1"/>
</dbReference>
<reference evidence="8 9" key="2">
    <citation type="journal article" date="2024" name="Int. J. Syst. Evol. Microbiol.">
        <title>Promethearchaeum syntrophicum gen. nov., sp. nov., an anaerobic, obligately syntrophic archaeon, the first isolate of the lineage 'Asgard' archaea, and proposal of the new archaeal phylum Promethearchaeota phyl. nov. and kingdom Promethearchaeati regn. nov.</title>
        <authorList>
            <person name="Imachi H."/>
            <person name="Nobu M.K."/>
            <person name="Kato S."/>
            <person name="Takaki Y."/>
            <person name="Miyazaki M."/>
            <person name="Miyata M."/>
            <person name="Ogawara M."/>
            <person name="Saito Y."/>
            <person name="Sakai S."/>
            <person name="Tahara Y.O."/>
            <person name="Takano Y."/>
            <person name="Tasumi E."/>
            <person name="Uematsu K."/>
            <person name="Yoshimura T."/>
            <person name="Itoh T."/>
            <person name="Ohkuma M."/>
            <person name="Takai K."/>
        </authorList>
    </citation>
    <scope>NUCLEOTIDE SEQUENCE [LARGE SCALE GENOMIC DNA]</scope>
    <source>
        <strain evidence="8 9">MK-D1</strain>
    </source>
</reference>
<evidence type="ECO:0000313" key="9">
    <source>
        <dbReference type="Proteomes" id="UP000321408"/>
    </source>
</evidence>
<dbReference type="PROSITE" id="PS51671">
    <property type="entry name" value="ACT"/>
    <property type="match status" value="1"/>
</dbReference>
<proteinExistence type="predicted"/>
<organism evidence="8 9">
    <name type="scientific">Promethearchaeum syntrophicum</name>
    <dbReference type="NCBI Taxonomy" id="2594042"/>
    <lineage>
        <taxon>Archaea</taxon>
        <taxon>Promethearchaeati</taxon>
        <taxon>Promethearchaeota</taxon>
        <taxon>Promethearchaeia</taxon>
        <taxon>Promethearchaeales</taxon>
        <taxon>Promethearchaeaceae</taxon>
        <taxon>Promethearchaeum</taxon>
    </lineage>
</organism>
<evidence type="ECO:0000256" key="3">
    <source>
        <dbReference type="ARBA" id="ARBA00022485"/>
    </source>
</evidence>
<keyword evidence="2" id="KW-0312">Gluconeogenesis</keyword>
<keyword evidence="9" id="KW-1185">Reference proteome</keyword>